<gene>
    <name evidence="4" type="ORF">OEA41_005721</name>
</gene>
<protein>
    <recommendedName>
        <fullName evidence="6">NAD(P)-binding protein</fullName>
    </recommendedName>
</protein>
<evidence type="ECO:0000313" key="5">
    <source>
        <dbReference type="Proteomes" id="UP001276659"/>
    </source>
</evidence>
<dbReference type="EMBL" id="JASNWA010000007">
    <property type="protein sequence ID" value="KAK3172400.1"/>
    <property type="molecule type" value="Genomic_DNA"/>
</dbReference>
<dbReference type="PANTHER" id="PTHR43180:SF63">
    <property type="entry name" value="DEHYDROGENASE_REDUCTASE FAMILY PROTEIN, PUTATIVE (AFU_ORTHOLOGUE AFUA_6G03520)-RELATED"/>
    <property type="match status" value="1"/>
</dbReference>
<comment type="similarity">
    <text evidence="1 3">Belongs to the short-chain dehydrogenases/reductases (SDR) family.</text>
</comment>
<evidence type="ECO:0000313" key="4">
    <source>
        <dbReference type="EMBL" id="KAK3172400.1"/>
    </source>
</evidence>
<dbReference type="GO" id="GO:0016491">
    <property type="term" value="F:oxidoreductase activity"/>
    <property type="evidence" value="ECO:0007669"/>
    <property type="project" value="UniProtKB-KW"/>
</dbReference>
<dbReference type="AlphaFoldDB" id="A0AAD9Z6D6"/>
<dbReference type="Proteomes" id="UP001276659">
    <property type="component" value="Unassembled WGS sequence"/>
</dbReference>
<dbReference type="Pfam" id="PF00106">
    <property type="entry name" value="adh_short"/>
    <property type="match status" value="1"/>
</dbReference>
<dbReference type="SUPFAM" id="SSF51735">
    <property type="entry name" value="NAD(P)-binding Rossmann-fold domains"/>
    <property type="match status" value="1"/>
</dbReference>
<sequence length="206" mass="21313">MCKVIAVTGAASGISLATAKVLFARGVSLSLTDIREDALNKAVAAIKETLTPSNSPYSSPASSIITTAIDLRQSSQVDSWIGKPVSHFRKLDGAANIAGVLGKNFGVHDLSQLSNEEGDFVTSTNLTAIFYCMRAQINALSQGGCIVNASSATGLERRLKNSAYLATKNAVIDLSKSAAGEVGARGIRINCVAPGLFNTPIVTGLG</sequence>
<keyword evidence="2" id="KW-0560">Oxidoreductase</keyword>
<comment type="caution">
    <text evidence="4">The sequence shown here is derived from an EMBL/GenBank/DDBJ whole genome shotgun (WGS) entry which is preliminary data.</text>
</comment>
<dbReference type="PANTHER" id="PTHR43180">
    <property type="entry name" value="3-OXOACYL-(ACYL-CARRIER-PROTEIN) REDUCTASE (AFU_ORTHOLOGUE AFUA_6G11210)"/>
    <property type="match status" value="1"/>
</dbReference>
<proteinExistence type="inferred from homology"/>
<dbReference type="Gene3D" id="3.40.50.720">
    <property type="entry name" value="NAD(P)-binding Rossmann-like Domain"/>
    <property type="match status" value="1"/>
</dbReference>
<reference evidence="4" key="1">
    <citation type="submission" date="2022-11" db="EMBL/GenBank/DDBJ databases">
        <title>Chromosomal genome sequence assembly and mating type (MAT) locus characterization of the leprose asexual lichenized fungus Lepraria neglecta (Nyl.) Erichsen.</title>
        <authorList>
            <person name="Allen J.L."/>
            <person name="Pfeffer B."/>
        </authorList>
    </citation>
    <scope>NUCLEOTIDE SEQUENCE</scope>
    <source>
        <strain evidence="4">Allen 5258</strain>
    </source>
</reference>
<evidence type="ECO:0008006" key="6">
    <source>
        <dbReference type="Google" id="ProtNLM"/>
    </source>
</evidence>
<dbReference type="InterPro" id="IPR036291">
    <property type="entry name" value="NAD(P)-bd_dom_sf"/>
</dbReference>
<organism evidence="4 5">
    <name type="scientific">Lepraria neglecta</name>
    <dbReference type="NCBI Taxonomy" id="209136"/>
    <lineage>
        <taxon>Eukaryota</taxon>
        <taxon>Fungi</taxon>
        <taxon>Dikarya</taxon>
        <taxon>Ascomycota</taxon>
        <taxon>Pezizomycotina</taxon>
        <taxon>Lecanoromycetes</taxon>
        <taxon>OSLEUM clade</taxon>
        <taxon>Lecanoromycetidae</taxon>
        <taxon>Lecanorales</taxon>
        <taxon>Lecanorineae</taxon>
        <taxon>Stereocaulaceae</taxon>
        <taxon>Lepraria</taxon>
    </lineage>
</organism>
<dbReference type="InterPro" id="IPR002347">
    <property type="entry name" value="SDR_fam"/>
</dbReference>
<name>A0AAD9Z6D6_9LECA</name>
<evidence type="ECO:0000256" key="2">
    <source>
        <dbReference type="ARBA" id="ARBA00023002"/>
    </source>
</evidence>
<evidence type="ECO:0000256" key="3">
    <source>
        <dbReference type="RuleBase" id="RU000363"/>
    </source>
</evidence>
<evidence type="ECO:0000256" key="1">
    <source>
        <dbReference type="ARBA" id="ARBA00006484"/>
    </source>
</evidence>
<accession>A0AAD9Z6D6</accession>
<keyword evidence="5" id="KW-1185">Reference proteome</keyword>
<dbReference type="PRINTS" id="PR00080">
    <property type="entry name" value="SDRFAMILY"/>
</dbReference>
<dbReference type="PRINTS" id="PR00081">
    <property type="entry name" value="GDHRDH"/>
</dbReference>